<dbReference type="Proteomes" id="UP000502504">
    <property type="component" value="Chromosome"/>
</dbReference>
<evidence type="ECO:0000256" key="2">
    <source>
        <dbReference type="RuleBase" id="RU003749"/>
    </source>
</evidence>
<evidence type="ECO:0000313" key="6">
    <source>
        <dbReference type="Proteomes" id="UP000190306"/>
    </source>
</evidence>
<evidence type="ECO:0000313" key="7">
    <source>
        <dbReference type="Proteomes" id="UP000502504"/>
    </source>
</evidence>
<comment type="similarity">
    <text evidence="1 2">Belongs to the anti-sigma-factor antagonist family.</text>
</comment>
<reference evidence="4 6" key="1">
    <citation type="submission" date="2015-07" db="EMBL/GenBank/DDBJ databases">
        <title>Draft Genome Sequence of Streptomyces antibioticus, IMRU 3720 reveals insights in the evolution of actinomycin biosynthetic gene clusters in Streptomyces.</title>
        <authorList>
            <person name="Crnovcic I."/>
            <person name="Ruckert C."/>
            <person name="Kalinowksi J."/>
            <person name="Keller U."/>
        </authorList>
    </citation>
    <scope>NUCLEOTIDE SEQUENCE [LARGE SCALE GENOMIC DNA]</scope>
    <source>
        <strain evidence="4 6">DSM 41481</strain>
    </source>
</reference>
<dbReference type="Gene3D" id="3.30.750.24">
    <property type="entry name" value="STAS domain"/>
    <property type="match status" value="1"/>
</dbReference>
<dbReference type="EMBL" id="LHQL01000001">
    <property type="protein sequence ID" value="OOQ55416.1"/>
    <property type="molecule type" value="Genomic_DNA"/>
</dbReference>
<dbReference type="Proteomes" id="UP000190306">
    <property type="component" value="Chromosome"/>
</dbReference>
<protein>
    <recommendedName>
        <fullName evidence="2">Anti-sigma factor antagonist</fullName>
    </recommendedName>
</protein>
<keyword evidence="6" id="KW-1185">Reference proteome</keyword>
<gene>
    <name evidence="4" type="ORF">AFM16_01400</name>
    <name evidence="5" type="ORF">HCX60_01575</name>
</gene>
<evidence type="ECO:0000256" key="1">
    <source>
        <dbReference type="ARBA" id="ARBA00009013"/>
    </source>
</evidence>
<dbReference type="NCBIfam" id="TIGR00377">
    <property type="entry name" value="ant_ant_sig"/>
    <property type="match status" value="1"/>
</dbReference>
<sequence length="116" mass="12376">MREDRSDQFSAEPAVVDGVCVVTVRGEIDHAVKDLLTKALRCEDAVPPRIVVDLGGVTFMDSSGINVLIAAHQRVTGAQGWLRIAGAQESVRRLLGLVGVDALIPCHPTVDRAVHA</sequence>
<dbReference type="PANTHER" id="PTHR33495">
    <property type="entry name" value="ANTI-SIGMA FACTOR ANTAGONIST TM_1081-RELATED-RELATED"/>
    <property type="match status" value="1"/>
</dbReference>
<dbReference type="Pfam" id="PF01740">
    <property type="entry name" value="STAS"/>
    <property type="match status" value="1"/>
</dbReference>
<dbReference type="PROSITE" id="PS50801">
    <property type="entry name" value="STAS"/>
    <property type="match status" value="1"/>
</dbReference>
<accession>A0AAE6Y515</accession>
<dbReference type="InterPro" id="IPR002645">
    <property type="entry name" value="STAS_dom"/>
</dbReference>
<name>A0AAE6Y515_STRAT</name>
<dbReference type="SUPFAM" id="SSF52091">
    <property type="entry name" value="SpoIIaa-like"/>
    <property type="match status" value="1"/>
</dbReference>
<evidence type="ECO:0000313" key="4">
    <source>
        <dbReference type="EMBL" id="OOQ55416.1"/>
    </source>
</evidence>
<dbReference type="CDD" id="cd07043">
    <property type="entry name" value="STAS_anti-anti-sigma_factors"/>
    <property type="match status" value="1"/>
</dbReference>
<dbReference type="InterPro" id="IPR003658">
    <property type="entry name" value="Anti-sigma_ant"/>
</dbReference>
<organism evidence="5 7">
    <name type="scientific">Streptomyces antibioticus</name>
    <dbReference type="NCBI Taxonomy" id="1890"/>
    <lineage>
        <taxon>Bacteria</taxon>
        <taxon>Bacillati</taxon>
        <taxon>Actinomycetota</taxon>
        <taxon>Actinomycetes</taxon>
        <taxon>Kitasatosporales</taxon>
        <taxon>Streptomycetaceae</taxon>
        <taxon>Streptomyces</taxon>
    </lineage>
</organism>
<dbReference type="PANTHER" id="PTHR33495:SF2">
    <property type="entry name" value="ANTI-SIGMA FACTOR ANTAGONIST TM_1081-RELATED"/>
    <property type="match status" value="1"/>
</dbReference>
<evidence type="ECO:0000313" key="5">
    <source>
        <dbReference type="EMBL" id="QIT42374.1"/>
    </source>
</evidence>
<reference evidence="5 7" key="2">
    <citation type="submission" date="2020-03" db="EMBL/GenBank/DDBJ databases">
        <title>Is there a link between lipid content and antibiotic production in Streptomyces?</title>
        <authorList>
            <person name="David M."/>
            <person name="Lejeune C."/>
            <person name="Abreu S."/>
            <person name="Thibessard A."/>
            <person name="Leblond P."/>
            <person name="Chaminade P."/>
            <person name="Virolle M.-J."/>
        </authorList>
    </citation>
    <scope>NUCLEOTIDE SEQUENCE [LARGE SCALE GENOMIC DNA]</scope>
    <source>
        <strain evidence="5 7">DSM 41481</strain>
    </source>
</reference>
<dbReference type="GO" id="GO:0043856">
    <property type="term" value="F:anti-sigma factor antagonist activity"/>
    <property type="evidence" value="ECO:0007669"/>
    <property type="project" value="InterPro"/>
</dbReference>
<evidence type="ECO:0000259" key="3">
    <source>
        <dbReference type="PROSITE" id="PS50801"/>
    </source>
</evidence>
<dbReference type="InterPro" id="IPR036513">
    <property type="entry name" value="STAS_dom_sf"/>
</dbReference>
<dbReference type="EMBL" id="CP050692">
    <property type="protein sequence ID" value="QIT42374.1"/>
    <property type="molecule type" value="Genomic_DNA"/>
</dbReference>
<dbReference type="AlphaFoldDB" id="A0AAE6Y515"/>
<feature type="domain" description="STAS" evidence="3">
    <location>
        <begin position="9"/>
        <end position="116"/>
    </location>
</feature>
<dbReference type="RefSeq" id="WP_078636801.1">
    <property type="nucleotide sequence ID" value="NZ_CP050692.1"/>
</dbReference>
<proteinExistence type="inferred from homology"/>